<evidence type="ECO:0000256" key="3">
    <source>
        <dbReference type="SAM" id="MobiDB-lite"/>
    </source>
</evidence>
<dbReference type="InterPro" id="IPR015915">
    <property type="entry name" value="Kelch-typ_b-propeller"/>
</dbReference>
<evidence type="ECO:0000256" key="1">
    <source>
        <dbReference type="ARBA" id="ARBA00022441"/>
    </source>
</evidence>
<dbReference type="EnsemblMetazoa" id="Aqu2.1.10706_001">
    <property type="protein sequence ID" value="Aqu2.1.10706_001"/>
    <property type="gene ID" value="Aqu2.1.10706"/>
</dbReference>
<dbReference type="AlphaFoldDB" id="A0A1X7T834"/>
<feature type="region of interest" description="Disordered" evidence="3">
    <location>
        <begin position="502"/>
        <end position="532"/>
    </location>
</feature>
<evidence type="ECO:0000313" key="4">
    <source>
        <dbReference type="EnsemblMetazoa" id="Aqu2.1.10706_001"/>
    </source>
</evidence>
<keyword evidence="2" id="KW-0677">Repeat</keyword>
<proteinExistence type="predicted"/>
<name>A0A1X7T834_AMPQE</name>
<dbReference type="OrthoDB" id="10251809at2759"/>
<sequence>MESMGTEYLLVIGGHGSTPTTYQSQYQYDQLVNGWVRTNEHNLLNLSTRQWIIPTISGQCCPPTSSFTLTKISNNKSILFGGAVTDDERYNLSVNNVYTCQLESDTTIHWESVKGPVVPASVQWPVGRQAHAITSIISNSPTLVMIGGEGQNDQLVNDSWLLDTSQYQWSKIVLPESVTSRKSHSLSSIMMSPDCVWLVVVGGGGATQWRIVGRGVEKSFSPFITDPNITMLIELVLTKGQWTVSEVLDSTDLTKEAYQHKYQSFLKTRQWWQDRCSIVYPTEKEVQQQQYIQVLQHELRVFEVNKTSLQEALLEASQQEDNEKQLKEREPVKDIGIQFDYIVPSMDNLECLSDVNIASKKLFLIQGDRPQLLNWERYGLRIGVSGGSLSSTETAEVAVVALVGGQFVFPKKTVLVSGVYAVSVSRPLLKALRLEIQHCVDITGKPALVSRLRFAIAPISTPNLPYHFSIVNGGEFDHDDWYGSINRYKFCLASIVGCTNGEGGGEGDEWEGEGITEEEEEEGGRGGGVGVEGTTASGSSVNIINTNADPIVSSDATTTEEDEVATHHIDAEVQTDNNREVSSNGIVEAMTYAGVTYYERDGIEDLLIFSAAKKLNALLQYIEQKRLGAKQGQSMYFSFDPTKSGIILKFDTPQAKPFTGWTIEPHINPCILRRCDIDNFGNEDYPIPPSCYVSVYALPGAVPILHYSIPLEGVVEPVSFFIHRALRTHTPVIETAEEPSAPALKQRKRKSTDIKSITGSLIAVIRNNQVVLSEIFEDSLTHIALGLSAANIITHSVKNNPSYDSIIKNFITGLKMKSSIAELEVHCMDFLEALSPIGGPVTGAADMLRRKWTEETNLQLDSKRIKLS</sequence>
<keyword evidence="1" id="KW-0880">Kelch repeat</keyword>
<dbReference type="Pfam" id="PF24681">
    <property type="entry name" value="Kelch_KLHDC2_KLHL20_DRC7"/>
    <property type="match status" value="1"/>
</dbReference>
<dbReference type="Gene3D" id="2.120.10.80">
    <property type="entry name" value="Kelch-type beta propeller"/>
    <property type="match status" value="1"/>
</dbReference>
<dbReference type="PANTHER" id="PTHR46228">
    <property type="entry name" value="KELCH DOMAIN-CONTAINING PROTEIN"/>
    <property type="match status" value="1"/>
</dbReference>
<organism evidence="4">
    <name type="scientific">Amphimedon queenslandica</name>
    <name type="common">Sponge</name>
    <dbReference type="NCBI Taxonomy" id="400682"/>
    <lineage>
        <taxon>Eukaryota</taxon>
        <taxon>Metazoa</taxon>
        <taxon>Porifera</taxon>
        <taxon>Demospongiae</taxon>
        <taxon>Heteroscleromorpha</taxon>
        <taxon>Haplosclerida</taxon>
        <taxon>Niphatidae</taxon>
        <taxon>Amphimedon</taxon>
    </lineage>
</organism>
<protein>
    <submittedName>
        <fullName evidence="4">Uncharacterized protein</fullName>
    </submittedName>
</protein>
<dbReference type="SUPFAM" id="SSF117281">
    <property type="entry name" value="Kelch motif"/>
    <property type="match status" value="1"/>
</dbReference>
<dbReference type="PANTHER" id="PTHR46228:SF2">
    <property type="entry name" value="KELCH REPEAT PROTEIN (AFU_ORTHOLOGUE AFUA_4G14350)"/>
    <property type="match status" value="1"/>
</dbReference>
<reference evidence="4" key="1">
    <citation type="submission" date="2017-05" db="UniProtKB">
        <authorList>
            <consortium name="EnsemblMetazoa"/>
        </authorList>
    </citation>
    <scope>IDENTIFICATION</scope>
</reference>
<feature type="compositionally biased region" description="Acidic residues" evidence="3">
    <location>
        <begin position="505"/>
        <end position="522"/>
    </location>
</feature>
<dbReference type="InParanoid" id="A0A1X7T834"/>
<evidence type="ECO:0000256" key="2">
    <source>
        <dbReference type="ARBA" id="ARBA00022737"/>
    </source>
</evidence>
<accession>A0A1X7T834</accession>